<proteinExistence type="predicted"/>
<evidence type="ECO:0000313" key="2">
    <source>
        <dbReference type="EMBL" id="KKT52220.1"/>
    </source>
</evidence>
<evidence type="ECO:0000313" key="3">
    <source>
        <dbReference type="Proteomes" id="UP000034006"/>
    </source>
</evidence>
<comment type="caution">
    <text evidence="2">The sequence shown here is derived from an EMBL/GenBank/DDBJ whole genome shotgun (WGS) entry which is preliminary data.</text>
</comment>
<dbReference type="STRING" id="1618387.UW44_C0003G0063"/>
<dbReference type="Proteomes" id="UP000034006">
    <property type="component" value="Unassembled WGS sequence"/>
</dbReference>
<evidence type="ECO:0000256" key="1">
    <source>
        <dbReference type="SAM" id="MobiDB-lite"/>
    </source>
</evidence>
<dbReference type="EMBL" id="LCIH01000003">
    <property type="protein sequence ID" value="KKT52220.1"/>
    <property type="molecule type" value="Genomic_DNA"/>
</dbReference>
<dbReference type="AlphaFoldDB" id="A0A0G1HZ52"/>
<accession>A0A0G1HZ52</accession>
<feature type="region of interest" description="Disordered" evidence="1">
    <location>
        <begin position="105"/>
        <end position="160"/>
    </location>
</feature>
<organism evidence="2 3">
    <name type="scientific">Candidatus Collierbacteria bacterium GW2011_GWB2_44_22</name>
    <dbReference type="NCBI Taxonomy" id="1618387"/>
    <lineage>
        <taxon>Bacteria</taxon>
        <taxon>Candidatus Collieribacteriota</taxon>
    </lineage>
</organism>
<protein>
    <submittedName>
        <fullName evidence="2">Uncharacterized protein</fullName>
    </submittedName>
</protein>
<feature type="compositionally biased region" description="Low complexity" evidence="1">
    <location>
        <begin position="141"/>
        <end position="157"/>
    </location>
</feature>
<reference evidence="2 3" key="1">
    <citation type="journal article" date="2015" name="Nature">
        <title>rRNA introns, odd ribosomes, and small enigmatic genomes across a large radiation of phyla.</title>
        <authorList>
            <person name="Brown C.T."/>
            <person name="Hug L.A."/>
            <person name="Thomas B.C."/>
            <person name="Sharon I."/>
            <person name="Castelle C.J."/>
            <person name="Singh A."/>
            <person name="Wilkins M.J."/>
            <person name="Williams K.H."/>
            <person name="Banfield J.F."/>
        </authorList>
    </citation>
    <scope>NUCLEOTIDE SEQUENCE [LARGE SCALE GENOMIC DNA]</scope>
</reference>
<name>A0A0G1HZ52_9BACT</name>
<sequence length="324" mass="35845">MSQKPLYCVRCRKEVPNPYQGIYCPTCMSLDRDSIMDCTYKCDRCENWMALDVFSGFVDSLGVVLADFIWKYNIPDQGSPYICSSCLAKGRTLVEFNHPKETTLTIVSGDGRPLETKPSLAGQPTTLPKRPVVPSPGASKATGTPPSQPSTTTSASAYGQNNQSPVHNLDWAYGVENGKGILFALQSPPDHFHYSQILAALLAGQFYLFHFYLPKNPLPGQFANVLEICVDDRNSWVLSFNKDKRLISKSVKLNGEYLPDQSPEPLIFHPDGWNRVKIIYKNGEVRCEINGVDFGNGFGVSPQFVCQLKVRVVGLYATFGGVSV</sequence>
<gene>
    <name evidence="2" type="ORF">UW44_C0003G0063</name>
</gene>